<dbReference type="RefSeq" id="WP_084092059.1">
    <property type="nucleotide sequence ID" value="NZ_FWXD01000022.1"/>
</dbReference>
<dbReference type="InterPro" id="IPR036465">
    <property type="entry name" value="vWFA_dom_sf"/>
</dbReference>
<sequence>MRRLPVFFVLDCSESMVGEALSKMEDGLQSIMRTLRTDPHALETVHVSVIAFAGIAKKIAPLIEVASFYPPKLPLGSGTSLGAALETLMAEIDTSVIKTTPDLKGDWRPIVYLFTDGRPTDNPIPAIERWKARYASQATLIAVGLGKDADFTTLKKLTDHTIVFEDTKEGNFKKFVAWVTASLLVQSKSTGERQQHAQLPVFDEQVMRIVKEPQPVADEACVTLVGRCQKTRRPYIIRYGRRLRSVGTRDFSVDVASYHLDGCHPLDEDYFAWSDQRAADLKVNTSSLVGSPGCPHCGNFTAFAVCGCGKLLCVNGPGKVVCPWCEESVSFGPAPEEAGGFDVGRGRG</sequence>
<evidence type="ECO:0000313" key="2">
    <source>
        <dbReference type="EMBL" id="SMC28358.1"/>
    </source>
</evidence>
<dbReference type="EMBL" id="FWXD01000022">
    <property type="protein sequence ID" value="SMC28358.1"/>
    <property type="molecule type" value="Genomic_DNA"/>
</dbReference>
<dbReference type="Pfam" id="PF00092">
    <property type="entry name" value="VWA"/>
    <property type="match status" value="1"/>
</dbReference>
<accession>A0A1W1XXX1</accession>
<protein>
    <submittedName>
        <fullName evidence="2">Uncharacterized conserved protein YegL, contains vWA domain of TerY type</fullName>
    </submittedName>
</protein>
<dbReference type="STRING" id="1121001.SAMN02745857_03216"/>
<dbReference type="InterPro" id="IPR002035">
    <property type="entry name" value="VWF_A"/>
</dbReference>
<dbReference type="InterPro" id="IPR028274">
    <property type="entry name" value="TerY-C"/>
</dbReference>
<proteinExistence type="predicted"/>
<evidence type="ECO:0000259" key="1">
    <source>
        <dbReference type="PROSITE" id="PS50234"/>
    </source>
</evidence>
<dbReference type="PROSITE" id="PS50234">
    <property type="entry name" value="VWFA"/>
    <property type="match status" value="1"/>
</dbReference>
<dbReference type="OrthoDB" id="9806395at2"/>
<dbReference type="SMART" id="SM00327">
    <property type="entry name" value="VWA"/>
    <property type="match status" value="1"/>
</dbReference>
<keyword evidence="3" id="KW-1185">Reference proteome</keyword>
<dbReference type="Proteomes" id="UP000192761">
    <property type="component" value="Unassembled WGS sequence"/>
</dbReference>
<gene>
    <name evidence="2" type="ORF">SAMN02745857_03216</name>
</gene>
<evidence type="ECO:0000313" key="3">
    <source>
        <dbReference type="Proteomes" id="UP000192761"/>
    </source>
</evidence>
<dbReference type="Gene3D" id="3.40.50.410">
    <property type="entry name" value="von Willebrand factor, type A domain"/>
    <property type="match status" value="1"/>
</dbReference>
<dbReference type="AlphaFoldDB" id="A0A1W1XXX1"/>
<name>A0A1W1XXX1_9NEIS</name>
<dbReference type="Pfam" id="PF15616">
    <property type="entry name" value="TerY_C"/>
    <property type="match status" value="1"/>
</dbReference>
<feature type="domain" description="VWFA" evidence="1">
    <location>
        <begin position="5"/>
        <end position="179"/>
    </location>
</feature>
<dbReference type="SUPFAM" id="SSF53300">
    <property type="entry name" value="vWA-like"/>
    <property type="match status" value="1"/>
</dbReference>
<reference evidence="2 3" key="1">
    <citation type="submission" date="2017-04" db="EMBL/GenBank/DDBJ databases">
        <authorList>
            <person name="Afonso C.L."/>
            <person name="Miller P.J."/>
            <person name="Scott M.A."/>
            <person name="Spackman E."/>
            <person name="Goraichik I."/>
            <person name="Dimitrov K.M."/>
            <person name="Suarez D.L."/>
            <person name="Swayne D.E."/>
        </authorList>
    </citation>
    <scope>NUCLEOTIDE SEQUENCE [LARGE SCALE GENOMIC DNA]</scope>
    <source>
        <strain evidence="2 3">DSM 23236</strain>
    </source>
</reference>
<organism evidence="2 3">
    <name type="scientific">Andreprevotia lacus DSM 23236</name>
    <dbReference type="NCBI Taxonomy" id="1121001"/>
    <lineage>
        <taxon>Bacteria</taxon>
        <taxon>Pseudomonadati</taxon>
        <taxon>Pseudomonadota</taxon>
        <taxon>Betaproteobacteria</taxon>
        <taxon>Neisseriales</taxon>
        <taxon>Chitinibacteraceae</taxon>
        <taxon>Andreprevotia</taxon>
    </lineage>
</organism>